<dbReference type="GO" id="GO:0005634">
    <property type="term" value="C:nucleus"/>
    <property type="evidence" value="ECO:0007669"/>
    <property type="project" value="TreeGrafter"/>
</dbReference>
<dbReference type="EnsemblMetazoa" id="Aqu2.1.25627_001">
    <property type="protein sequence ID" value="Aqu2.1.25627_001"/>
    <property type="gene ID" value="Aqu2.1.25627"/>
</dbReference>
<dbReference type="STRING" id="400682.A0A1X7UCZ0"/>
<dbReference type="PANTHER" id="PTHR13710:SF120">
    <property type="entry name" value="BIFUNCTIONAL 3'-5' EXONUCLEASE_ATP-DEPENDENT HELICASE WRN"/>
    <property type="match status" value="1"/>
</dbReference>
<dbReference type="AlphaFoldDB" id="A0A1X7UCZ0"/>
<feature type="domain" description="DEAD/DEAH-box helicase" evidence="2">
    <location>
        <begin position="107"/>
        <end position="166"/>
    </location>
</feature>
<dbReference type="GO" id="GO:0043138">
    <property type="term" value="F:3'-5' DNA helicase activity"/>
    <property type="evidence" value="ECO:0007669"/>
    <property type="project" value="TreeGrafter"/>
</dbReference>
<dbReference type="GO" id="GO:0009378">
    <property type="term" value="F:four-way junction helicase activity"/>
    <property type="evidence" value="ECO:0007669"/>
    <property type="project" value="TreeGrafter"/>
</dbReference>
<dbReference type="Pfam" id="PF00270">
    <property type="entry name" value="DEAD"/>
    <property type="match status" value="1"/>
</dbReference>
<dbReference type="Gene3D" id="3.40.50.300">
    <property type="entry name" value="P-loop containing nucleotide triphosphate hydrolases"/>
    <property type="match status" value="1"/>
</dbReference>
<dbReference type="GO" id="GO:0003676">
    <property type="term" value="F:nucleic acid binding"/>
    <property type="evidence" value="ECO:0007669"/>
    <property type="project" value="InterPro"/>
</dbReference>
<dbReference type="GO" id="GO:0005737">
    <property type="term" value="C:cytoplasm"/>
    <property type="evidence" value="ECO:0007669"/>
    <property type="project" value="TreeGrafter"/>
</dbReference>
<accession>A0A1X7UCZ0</accession>
<organism evidence="3">
    <name type="scientific">Amphimedon queenslandica</name>
    <name type="common">Sponge</name>
    <dbReference type="NCBI Taxonomy" id="400682"/>
    <lineage>
        <taxon>Eukaryota</taxon>
        <taxon>Metazoa</taxon>
        <taxon>Porifera</taxon>
        <taxon>Demospongiae</taxon>
        <taxon>Heteroscleromorpha</taxon>
        <taxon>Haplosclerida</taxon>
        <taxon>Niphatidae</taxon>
        <taxon>Amphimedon</taxon>
    </lineage>
</organism>
<dbReference type="GO" id="GO:0000724">
    <property type="term" value="P:double-strand break repair via homologous recombination"/>
    <property type="evidence" value="ECO:0007669"/>
    <property type="project" value="TreeGrafter"/>
</dbReference>
<evidence type="ECO:0000313" key="3">
    <source>
        <dbReference type="EnsemblMetazoa" id="Aqu2.1.25627_001"/>
    </source>
</evidence>
<comment type="similarity">
    <text evidence="1">Belongs to the helicase family. RecQ subfamily.</text>
</comment>
<name>A0A1X7UCZ0_AMPQE</name>
<dbReference type="eggNOG" id="KOG0351">
    <property type="taxonomic scope" value="Eukaryota"/>
</dbReference>
<reference evidence="3" key="1">
    <citation type="submission" date="2017-05" db="UniProtKB">
        <authorList>
            <consortium name="EnsemblMetazoa"/>
        </authorList>
    </citation>
    <scope>IDENTIFICATION</scope>
</reference>
<sequence length="188" mass="21005">MEIEEDMTLLMENDSTTIGDLDTYHLYLFKIPSLISARKILTTVVTIVKTCSSNVNKSGHNIKPLNNEAIDSCFEDLNSSFDHNHLVIQGLVAKHFKLSSIHEWDMNAITSAVKGKDSFIVQPTGTGKSMCYVIPPLLTRKLAIVISLTISLMCDQVHKMEKHGVFATFLSSAQKHNISNNLQKYTHV</sequence>
<dbReference type="InParanoid" id="A0A1X7UCZ0"/>
<dbReference type="InterPro" id="IPR027417">
    <property type="entry name" value="P-loop_NTPase"/>
</dbReference>
<dbReference type="PANTHER" id="PTHR13710">
    <property type="entry name" value="DNA HELICASE RECQ FAMILY MEMBER"/>
    <property type="match status" value="1"/>
</dbReference>
<proteinExistence type="inferred from homology"/>
<protein>
    <recommendedName>
        <fullName evidence="2">DEAD/DEAH-box helicase domain-containing protein</fullName>
    </recommendedName>
</protein>
<dbReference type="OrthoDB" id="10261556at2759"/>
<evidence type="ECO:0000259" key="2">
    <source>
        <dbReference type="Pfam" id="PF00270"/>
    </source>
</evidence>
<dbReference type="SUPFAM" id="SSF52540">
    <property type="entry name" value="P-loop containing nucleoside triphosphate hydrolases"/>
    <property type="match status" value="1"/>
</dbReference>
<dbReference type="GO" id="GO:0005694">
    <property type="term" value="C:chromosome"/>
    <property type="evidence" value="ECO:0007669"/>
    <property type="project" value="TreeGrafter"/>
</dbReference>
<dbReference type="GO" id="GO:0005524">
    <property type="term" value="F:ATP binding"/>
    <property type="evidence" value="ECO:0007669"/>
    <property type="project" value="InterPro"/>
</dbReference>
<evidence type="ECO:0000256" key="1">
    <source>
        <dbReference type="ARBA" id="ARBA00005446"/>
    </source>
</evidence>
<dbReference type="InterPro" id="IPR011545">
    <property type="entry name" value="DEAD/DEAH_box_helicase_dom"/>
</dbReference>